<evidence type="ECO:0000256" key="1">
    <source>
        <dbReference type="ARBA" id="ARBA00001933"/>
    </source>
</evidence>
<evidence type="ECO:0000313" key="7">
    <source>
        <dbReference type="EMBL" id="GAA4639326.1"/>
    </source>
</evidence>
<dbReference type="Pfam" id="PF00278">
    <property type="entry name" value="Orn_DAP_Arg_deC"/>
    <property type="match status" value="1"/>
</dbReference>
<dbReference type="PRINTS" id="PR01182">
    <property type="entry name" value="ORNDCRBXLASE"/>
</dbReference>
<dbReference type="SUPFAM" id="SSF50621">
    <property type="entry name" value="Alanine racemase C-terminal domain-like"/>
    <property type="match status" value="2"/>
</dbReference>
<dbReference type="PANTHER" id="PTHR43727:SF2">
    <property type="entry name" value="GROUP IV DECARBOXYLASE"/>
    <property type="match status" value="1"/>
</dbReference>
<dbReference type="EMBL" id="BAABHK010000027">
    <property type="protein sequence ID" value="GAA4639326.1"/>
    <property type="molecule type" value="Genomic_DNA"/>
</dbReference>
<dbReference type="RefSeq" id="WP_345442841.1">
    <property type="nucleotide sequence ID" value="NZ_BAABHK010000027.1"/>
</dbReference>
<dbReference type="InterPro" id="IPR002433">
    <property type="entry name" value="Orn_de-COase"/>
</dbReference>
<feature type="domain" description="Orn/DAP/Arg decarboxylase 2 N-terminal" evidence="6">
    <location>
        <begin position="29"/>
        <end position="256"/>
    </location>
</feature>
<comment type="caution">
    <text evidence="7">The sequence shown here is derived from an EMBL/GenBank/DDBJ whole genome shotgun (WGS) entry which is preliminary data.</text>
</comment>
<sequence length="446" mass="46078">MTGPALPEAVGERALSTRLPAYVYDLAALRSHAASVRAAVPVEIFYAAKANPDARVLTALAPYVNGVEVSSGGELAHVRAALPGARLAFGGPGKTDDELVTAVGPGVDRIHVESPNELRRLAALRAEAEVLLRVNLPVAISGAALRMSGPFGMDPEALAACLDILEHAPWLRLRGLHAHLASGLDAGPLLEVAAQILGWARTWMDGPKEVNLGGGMAVDYRNPDARFDWAAYGAGLASLRRPEETLRIEPGRALTAYCGWYVTDVLDLKRSHGEWYAVLRGGTHHLRTPVTKGHDQPFTMLPREGGPVSGGRRLAGGGPGAAGGPGVGGGPAAGGEPVALGGRLALDGLGVAGGLGVSGRPAAGGPIALGGLPAGDGPVASGAVTLVGQLCTPKDVFARQVPVDRIALGDVVAFALAGAYAWNISHHDFLMHPKPAFEYVDDETRR</sequence>
<evidence type="ECO:0000259" key="5">
    <source>
        <dbReference type="Pfam" id="PF00278"/>
    </source>
</evidence>
<name>A0ABP8UWU4_9ACTN</name>
<evidence type="ECO:0000256" key="4">
    <source>
        <dbReference type="SAM" id="MobiDB-lite"/>
    </source>
</evidence>
<comment type="cofactor">
    <cofactor evidence="1">
        <name>pyridoxal 5'-phosphate</name>
        <dbReference type="ChEBI" id="CHEBI:597326"/>
    </cofactor>
</comment>
<organism evidence="7 8">
    <name type="scientific">Actinoallomurus vinaceus</name>
    <dbReference type="NCBI Taxonomy" id="1080074"/>
    <lineage>
        <taxon>Bacteria</taxon>
        <taxon>Bacillati</taxon>
        <taxon>Actinomycetota</taxon>
        <taxon>Actinomycetes</taxon>
        <taxon>Streptosporangiales</taxon>
        <taxon>Thermomonosporaceae</taxon>
        <taxon>Actinoallomurus</taxon>
    </lineage>
</organism>
<dbReference type="InterPro" id="IPR000183">
    <property type="entry name" value="Orn/DAP/Arg_de-COase"/>
</dbReference>
<keyword evidence="2" id="KW-0663">Pyridoxal phosphate</keyword>
<protein>
    <recommendedName>
        <fullName evidence="9">Diaminopimelate decarboxylase</fullName>
    </recommendedName>
</protein>
<reference evidence="8" key="1">
    <citation type="journal article" date="2019" name="Int. J. Syst. Evol. Microbiol.">
        <title>The Global Catalogue of Microorganisms (GCM) 10K type strain sequencing project: providing services to taxonomists for standard genome sequencing and annotation.</title>
        <authorList>
            <consortium name="The Broad Institute Genomics Platform"/>
            <consortium name="The Broad Institute Genome Sequencing Center for Infectious Disease"/>
            <person name="Wu L."/>
            <person name="Ma J."/>
        </authorList>
    </citation>
    <scope>NUCLEOTIDE SEQUENCE [LARGE SCALE GENOMIC DNA]</scope>
    <source>
        <strain evidence="8">JCM 17939</strain>
    </source>
</reference>
<dbReference type="InterPro" id="IPR009006">
    <property type="entry name" value="Ala_racemase/Decarboxylase_C"/>
</dbReference>
<dbReference type="Gene3D" id="3.20.20.10">
    <property type="entry name" value="Alanine racemase"/>
    <property type="match status" value="1"/>
</dbReference>
<evidence type="ECO:0008006" key="9">
    <source>
        <dbReference type="Google" id="ProtNLM"/>
    </source>
</evidence>
<keyword evidence="8" id="KW-1185">Reference proteome</keyword>
<dbReference type="Proteomes" id="UP001501442">
    <property type="component" value="Unassembled WGS sequence"/>
</dbReference>
<feature type="compositionally biased region" description="Gly residues" evidence="4">
    <location>
        <begin position="307"/>
        <end position="329"/>
    </location>
</feature>
<dbReference type="PANTHER" id="PTHR43727">
    <property type="entry name" value="DIAMINOPIMELATE DECARBOXYLASE"/>
    <property type="match status" value="1"/>
</dbReference>
<dbReference type="InterPro" id="IPR029066">
    <property type="entry name" value="PLP-binding_barrel"/>
</dbReference>
<dbReference type="InterPro" id="IPR022644">
    <property type="entry name" value="De-COase2_N"/>
</dbReference>
<evidence type="ECO:0000256" key="3">
    <source>
        <dbReference type="RuleBase" id="RU003737"/>
    </source>
</evidence>
<proteinExistence type="inferred from homology"/>
<dbReference type="Gene3D" id="2.40.37.10">
    <property type="entry name" value="Lyase, Ornithine Decarboxylase, Chain A, domain 1"/>
    <property type="match status" value="1"/>
</dbReference>
<dbReference type="InterPro" id="IPR022643">
    <property type="entry name" value="De-COase2_C"/>
</dbReference>
<dbReference type="PRINTS" id="PR01179">
    <property type="entry name" value="ODADCRBXLASE"/>
</dbReference>
<dbReference type="SUPFAM" id="SSF51419">
    <property type="entry name" value="PLP-binding barrel"/>
    <property type="match status" value="1"/>
</dbReference>
<evidence type="ECO:0000259" key="6">
    <source>
        <dbReference type="Pfam" id="PF02784"/>
    </source>
</evidence>
<feature type="region of interest" description="Disordered" evidence="4">
    <location>
        <begin position="304"/>
        <end position="329"/>
    </location>
</feature>
<evidence type="ECO:0000313" key="8">
    <source>
        <dbReference type="Proteomes" id="UP001501442"/>
    </source>
</evidence>
<gene>
    <name evidence="7" type="ORF">GCM10023196_100500</name>
</gene>
<accession>A0ABP8UWU4</accession>
<dbReference type="CDD" id="cd06843">
    <property type="entry name" value="PLPDE_III_PvsE_like"/>
    <property type="match status" value="1"/>
</dbReference>
<comment type="similarity">
    <text evidence="3">Belongs to the Orn/Lys/Arg decarboxylase class-II family.</text>
</comment>
<feature type="domain" description="Orn/DAP/Arg decarboxylase 2 C-terminal" evidence="5">
    <location>
        <begin position="381"/>
        <end position="418"/>
    </location>
</feature>
<dbReference type="Pfam" id="PF02784">
    <property type="entry name" value="Orn_Arg_deC_N"/>
    <property type="match status" value="1"/>
</dbReference>
<evidence type="ECO:0000256" key="2">
    <source>
        <dbReference type="ARBA" id="ARBA00022898"/>
    </source>
</evidence>